<dbReference type="EMBL" id="RCUW01000016">
    <property type="protein sequence ID" value="RLP67713.1"/>
    <property type="molecule type" value="Genomic_DNA"/>
</dbReference>
<evidence type="ECO:0000256" key="7">
    <source>
        <dbReference type="SAM" id="MobiDB-lite"/>
    </source>
</evidence>
<evidence type="ECO:0000259" key="8">
    <source>
        <dbReference type="Pfam" id="PF06414"/>
    </source>
</evidence>
<feature type="compositionally biased region" description="Basic and acidic residues" evidence="7">
    <location>
        <begin position="330"/>
        <end position="344"/>
    </location>
</feature>
<dbReference type="Proteomes" id="UP000275395">
    <property type="component" value="Unassembled WGS sequence"/>
</dbReference>
<evidence type="ECO:0000256" key="6">
    <source>
        <dbReference type="ARBA" id="ARBA00048178"/>
    </source>
</evidence>
<evidence type="ECO:0000256" key="5">
    <source>
        <dbReference type="ARBA" id="ARBA00032897"/>
    </source>
</evidence>
<evidence type="ECO:0000256" key="4">
    <source>
        <dbReference type="ARBA" id="ARBA00022840"/>
    </source>
</evidence>
<accession>A0A3L6ZIJ2</accession>
<evidence type="ECO:0000256" key="3">
    <source>
        <dbReference type="ARBA" id="ARBA00022741"/>
    </source>
</evidence>
<dbReference type="Gene3D" id="3.40.50.300">
    <property type="entry name" value="P-loop containing nucleotide triphosphate hydrolases"/>
    <property type="match status" value="1"/>
</dbReference>
<name>A0A3L6ZIJ2_9MICO</name>
<organism evidence="9 10">
    <name type="scientific">Mycetocola reblochoni</name>
    <dbReference type="NCBI Taxonomy" id="331618"/>
    <lineage>
        <taxon>Bacteria</taxon>
        <taxon>Bacillati</taxon>
        <taxon>Actinomycetota</taxon>
        <taxon>Actinomycetes</taxon>
        <taxon>Micrococcales</taxon>
        <taxon>Microbacteriaceae</taxon>
        <taxon>Mycetocola</taxon>
    </lineage>
</organism>
<gene>
    <name evidence="9" type="ORF">D9V30_12925</name>
</gene>
<evidence type="ECO:0000313" key="9">
    <source>
        <dbReference type="EMBL" id="RLP67713.1"/>
    </source>
</evidence>
<sequence length="344" mass="37771">MTETVGSSAWLRRVFEEEARDDLFTGHAPQEQPVLVLLGGQPAAGKTRAQHAILAEHAADDLVEITGDDLREYHPEFRRLSLRAPFEMPAATAPVSGGLVKLALDHALSHRYSVLLEGTFRAPAMVTGTATRFAEAGYRVEVVAVATPAPVSRLSAEMRSLGDGPNEPGRWTPPEAHETALAGSAGVLSALEALPHIARVRVFSREAQLFDNQRDAAGEWEKEPVAAHTLRHEQQRPLPPGTAAQWLKDYSAVYTRAKRRPGYLGTQTAPTYARLQDDAAQMLRILSGRAMAPEFLLHEHQRRQLNLEHRLPPGTFPPRPPRNLGQPTTGERHGVDRRGPSLGR</sequence>
<dbReference type="RefSeq" id="WP_087137039.1">
    <property type="nucleotide sequence ID" value="NZ_JBQDRQ010000022.1"/>
</dbReference>
<keyword evidence="3" id="KW-0547">Nucleotide-binding</keyword>
<evidence type="ECO:0000256" key="2">
    <source>
        <dbReference type="ARBA" id="ARBA00011963"/>
    </source>
</evidence>
<comment type="similarity">
    <text evidence="1">Belongs to the zeta toxin family.</text>
</comment>
<dbReference type="GO" id="GO:0005524">
    <property type="term" value="F:ATP binding"/>
    <property type="evidence" value="ECO:0007669"/>
    <property type="project" value="UniProtKB-KW"/>
</dbReference>
<proteinExistence type="inferred from homology"/>
<dbReference type="AlphaFoldDB" id="A0A3L6ZIJ2"/>
<dbReference type="InterPro" id="IPR010488">
    <property type="entry name" value="Zeta_toxin_domain"/>
</dbReference>
<comment type="caution">
    <text evidence="9">The sequence shown here is derived from an EMBL/GenBank/DDBJ whole genome shotgun (WGS) entry which is preliminary data.</text>
</comment>
<keyword evidence="4" id="KW-0067">ATP-binding</keyword>
<dbReference type="GO" id="GO:0016301">
    <property type="term" value="F:kinase activity"/>
    <property type="evidence" value="ECO:0007669"/>
    <property type="project" value="InterPro"/>
</dbReference>
<protein>
    <recommendedName>
        <fullName evidence="5">UDP-N-acetylglucosamine kinase</fullName>
        <ecNumber evidence="2">2.7.1.176</ecNumber>
    </recommendedName>
    <alternativeName>
        <fullName evidence="5">UDP-N-acetylglucosamine kinase</fullName>
    </alternativeName>
</protein>
<feature type="region of interest" description="Disordered" evidence="7">
    <location>
        <begin position="308"/>
        <end position="344"/>
    </location>
</feature>
<evidence type="ECO:0000313" key="10">
    <source>
        <dbReference type="Proteomes" id="UP000275395"/>
    </source>
</evidence>
<dbReference type="EC" id="2.7.1.176" evidence="2"/>
<dbReference type="SUPFAM" id="SSF52540">
    <property type="entry name" value="P-loop containing nucleoside triphosphate hydrolases"/>
    <property type="match status" value="1"/>
</dbReference>
<dbReference type="Pfam" id="PF06414">
    <property type="entry name" value="Zeta_toxin"/>
    <property type="match status" value="1"/>
</dbReference>
<comment type="catalytic activity">
    <reaction evidence="6">
        <text>UDP-N-acetyl-alpha-D-glucosamine + ATP = UDP-N-acetyl-alpha-D-glucosamine 3'-phosphate + ADP + H(+)</text>
        <dbReference type="Rhea" id="RHEA:32671"/>
        <dbReference type="ChEBI" id="CHEBI:15378"/>
        <dbReference type="ChEBI" id="CHEBI:30616"/>
        <dbReference type="ChEBI" id="CHEBI:57705"/>
        <dbReference type="ChEBI" id="CHEBI:64353"/>
        <dbReference type="ChEBI" id="CHEBI:456216"/>
        <dbReference type="EC" id="2.7.1.176"/>
    </reaction>
</comment>
<feature type="domain" description="Zeta toxin" evidence="8">
    <location>
        <begin position="28"/>
        <end position="213"/>
    </location>
</feature>
<dbReference type="InterPro" id="IPR027417">
    <property type="entry name" value="P-loop_NTPase"/>
</dbReference>
<reference evidence="9 10" key="1">
    <citation type="submission" date="2018-10" db="EMBL/GenBank/DDBJ databases">
        <authorList>
            <person name="Li J."/>
        </authorList>
    </citation>
    <scope>NUCLEOTIDE SEQUENCE [LARGE SCALE GENOMIC DNA]</scope>
    <source>
        <strain evidence="9 10">JCM 30549</strain>
    </source>
</reference>
<evidence type="ECO:0000256" key="1">
    <source>
        <dbReference type="ARBA" id="ARBA00009104"/>
    </source>
</evidence>